<dbReference type="GeneID" id="85314228"/>
<feature type="region of interest" description="Disordered" evidence="2">
    <location>
        <begin position="1"/>
        <end position="107"/>
    </location>
</feature>
<organism evidence="3 4">
    <name type="scientific">Phialemonium atrogriseum</name>
    <dbReference type="NCBI Taxonomy" id="1093897"/>
    <lineage>
        <taxon>Eukaryota</taxon>
        <taxon>Fungi</taxon>
        <taxon>Dikarya</taxon>
        <taxon>Ascomycota</taxon>
        <taxon>Pezizomycotina</taxon>
        <taxon>Sordariomycetes</taxon>
        <taxon>Sordariomycetidae</taxon>
        <taxon>Cephalothecales</taxon>
        <taxon>Cephalothecaceae</taxon>
        <taxon>Phialemonium</taxon>
    </lineage>
</organism>
<evidence type="ECO:0000313" key="4">
    <source>
        <dbReference type="Proteomes" id="UP001244011"/>
    </source>
</evidence>
<dbReference type="EMBL" id="MU839008">
    <property type="protein sequence ID" value="KAK1767361.1"/>
    <property type="molecule type" value="Genomic_DNA"/>
</dbReference>
<evidence type="ECO:0000313" key="3">
    <source>
        <dbReference type="EMBL" id="KAK1767361.1"/>
    </source>
</evidence>
<feature type="region of interest" description="Disordered" evidence="2">
    <location>
        <begin position="681"/>
        <end position="715"/>
    </location>
</feature>
<name>A0AAJ0C476_9PEZI</name>
<evidence type="ECO:0000256" key="2">
    <source>
        <dbReference type="SAM" id="MobiDB-lite"/>
    </source>
</evidence>
<reference evidence="3" key="1">
    <citation type="submission" date="2023-06" db="EMBL/GenBank/DDBJ databases">
        <title>Genome-scale phylogeny and comparative genomics of the fungal order Sordariales.</title>
        <authorList>
            <consortium name="Lawrence Berkeley National Laboratory"/>
            <person name="Hensen N."/>
            <person name="Bonometti L."/>
            <person name="Westerberg I."/>
            <person name="Brannstrom I.O."/>
            <person name="Guillou S."/>
            <person name="Cros-Aarteil S."/>
            <person name="Calhoun S."/>
            <person name="Haridas S."/>
            <person name="Kuo A."/>
            <person name="Mondo S."/>
            <person name="Pangilinan J."/>
            <person name="Riley R."/>
            <person name="Labutti K."/>
            <person name="Andreopoulos B."/>
            <person name="Lipzen A."/>
            <person name="Chen C."/>
            <person name="Yanf M."/>
            <person name="Daum C."/>
            <person name="Ng V."/>
            <person name="Clum A."/>
            <person name="Steindorff A."/>
            <person name="Ohm R."/>
            <person name="Martin F."/>
            <person name="Silar P."/>
            <person name="Natvig D."/>
            <person name="Lalanne C."/>
            <person name="Gautier V."/>
            <person name="Ament-Velasquez S.L."/>
            <person name="Kruys A."/>
            <person name="Hutchinson M.I."/>
            <person name="Powell A.J."/>
            <person name="Barry K."/>
            <person name="Miller A.N."/>
            <person name="Grigoriev I.V."/>
            <person name="Debuchy R."/>
            <person name="Gladieux P."/>
            <person name="Thoren M.H."/>
            <person name="Johannesson H."/>
        </authorList>
    </citation>
    <scope>NUCLEOTIDE SEQUENCE</scope>
    <source>
        <strain evidence="3">8032-3</strain>
    </source>
</reference>
<dbReference type="AlphaFoldDB" id="A0AAJ0C476"/>
<feature type="compositionally biased region" description="Polar residues" evidence="2">
    <location>
        <begin position="20"/>
        <end position="44"/>
    </location>
</feature>
<proteinExistence type="predicted"/>
<evidence type="ECO:0000256" key="1">
    <source>
        <dbReference type="SAM" id="Coils"/>
    </source>
</evidence>
<keyword evidence="4" id="KW-1185">Reference proteome</keyword>
<comment type="caution">
    <text evidence="3">The sequence shown here is derived from an EMBL/GenBank/DDBJ whole genome shotgun (WGS) entry which is preliminary data.</text>
</comment>
<feature type="compositionally biased region" description="Basic and acidic residues" evidence="2">
    <location>
        <begin position="696"/>
        <end position="715"/>
    </location>
</feature>
<feature type="coiled-coil region" evidence="1">
    <location>
        <begin position="506"/>
        <end position="579"/>
    </location>
</feature>
<feature type="coiled-coil region" evidence="1">
    <location>
        <begin position="148"/>
        <end position="214"/>
    </location>
</feature>
<protein>
    <submittedName>
        <fullName evidence="3">Myosin heavy chain, skeletal muscle, adult</fullName>
    </submittedName>
</protein>
<feature type="compositionally biased region" description="Low complexity" evidence="2">
    <location>
        <begin position="94"/>
        <end position="106"/>
    </location>
</feature>
<gene>
    <name evidence="3" type="ORF">QBC33DRAFT_578173</name>
</gene>
<dbReference type="RefSeq" id="XP_060283574.1">
    <property type="nucleotide sequence ID" value="XM_060431041.1"/>
</dbReference>
<dbReference type="Proteomes" id="UP001244011">
    <property type="component" value="Unassembled WGS sequence"/>
</dbReference>
<accession>A0AAJ0C476</accession>
<feature type="compositionally biased region" description="Polar residues" evidence="2">
    <location>
        <begin position="64"/>
        <end position="73"/>
    </location>
</feature>
<feature type="region of interest" description="Disordered" evidence="2">
    <location>
        <begin position="345"/>
        <end position="369"/>
    </location>
</feature>
<sequence length="762" mass="82902">MADDLDLPIAQRRTRRAASGAQTNSNSSMTRPMSSCISVSSTPTRKSRKPKQVRFSDPGPVLNSHENQLSTGLTPMIRRTFITGRPKRRHSTPARSGGLSSGSRASFADLDNPRAPFSGDVNLLPLRQVLDGRVKRRIRRNGLSEEMNTITSEKKRRAQETKAELERLKASVAEKDEEIYRLHNETVVVDTERVWELEKEVEALKKELANRSDVQEVSSPRYDWTMAARDPFSDDFMELDTANDNHVDDDDFGEATMADLACSTPTRKARTSFPTPPTTSPAAALATPCRHLMTPRSDTGVQASLPYPEKEQLEDELASLQLEVCKLTSTLESYSALTSRLSDKLSPFASDPPADATAAEETSSPPQPAIETHLNNLLRTLSDRTAALLHLNSSLSDLGFPGSDASEIITSLSSAFRTARLELEYLTPGEIPLPLTAAGASVLDLVLARLRDLSRRARDADDSIDEYHAQERSLRQQLGARVAAMDDMAAQLGRRDARIADLEVGVDRLKGAARSYARDVAELEQLVGRMEGDLAAKDAERAAAVEDLERRLAGAAERTEALRAEAEALRGKHAEALREAGEARRAEVARLNGAHGRALAARDARVAELRGEVERLDGALGAAHEAVRLLRLEGSRLRAENEGLGAAVEEGEGRARGAIESMRAELERVVRMSEGLLATPKKVNGSGRKVGVAESGSERRDSALGEEGRVEGEKDEVSMLIIPTSAVAGGLAACVMETNGRKKRRYDSGLGFLDEEEVDANA</sequence>
<keyword evidence="1" id="KW-0175">Coiled coil</keyword>